<dbReference type="Proteomes" id="UP000036951">
    <property type="component" value="Unassembled WGS sequence"/>
</dbReference>
<feature type="signal peptide" evidence="1">
    <location>
        <begin position="1"/>
        <end position="19"/>
    </location>
</feature>
<dbReference type="OrthoDB" id="1072180at2"/>
<dbReference type="AlphaFoldDB" id="A0A8E1USV4"/>
<evidence type="ECO:0000313" key="2">
    <source>
        <dbReference type="EMBL" id="KOO69488.1"/>
    </source>
</evidence>
<keyword evidence="1" id="KW-0732">Signal</keyword>
<reference evidence="2 3" key="1">
    <citation type="submission" date="2015-06" db="EMBL/GenBank/DDBJ databases">
        <title>Prevotella sp. 109, sp. nov., a novel member of the family Prevotellaceae isolated from human faeces.</title>
        <authorList>
            <person name="Shkoporov A.N."/>
            <person name="Chaplin A.V."/>
            <person name="Kafarskaia L.I."/>
            <person name="Efimov B.A."/>
        </authorList>
    </citation>
    <scope>NUCLEOTIDE SEQUENCE [LARGE SCALE GENOMIC DNA]</scope>
    <source>
        <strain evidence="2 3">109</strain>
    </source>
</reference>
<protein>
    <submittedName>
        <fullName evidence="2">Uncharacterized protein</fullName>
    </submittedName>
</protein>
<gene>
    <name evidence="2" type="ORF">ACU52_02195</name>
</gene>
<feature type="chain" id="PRO_5034251342" evidence="1">
    <location>
        <begin position="20"/>
        <end position="223"/>
    </location>
</feature>
<accession>A0A8E1USV4</accession>
<keyword evidence="3" id="KW-1185">Reference proteome</keyword>
<proteinExistence type="predicted"/>
<organism evidence="2 3">
    <name type="scientific">Xylanibacter rarus</name>
    <dbReference type="NCBI Taxonomy" id="1676614"/>
    <lineage>
        <taxon>Bacteria</taxon>
        <taxon>Pseudomonadati</taxon>
        <taxon>Bacteroidota</taxon>
        <taxon>Bacteroidia</taxon>
        <taxon>Bacteroidales</taxon>
        <taxon>Prevotellaceae</taxon>
        <taxon>Xylanibacter</taxon>
    </lineage>
</organism>
<name>A0A8E1USV4_9BACT</name>
<dbReference type="EMBL" id="LFQU01000002">
    <property type="protein sequence ID" value="KOO69488.1"/>
    <property type="molecule type" value="Genomic_DNA"/>
</dbReference>
<evidence type="ECO:0000256" key="1">
    <source>
        <dbReference type="SAM" id="SignalP"/>
    </source>
</evidence>
<dbReference type="RefSeq" id="WP_053397579.1">
    <property type="nucleotide sequence ID" value="NZ_LFQU01000002.1"/>
</dbReference>
<sequence length="223" mass="25809">MNKLILILSLLFMALPTTARNNPDDYKVTCTLTDGTVIEGYTSIPSTSHLISPVYDIKISDTYKGKARKYTSEEVKRIVYTSTLNDSLPLIYESVKAQNSIPNLFSKDPKPFKKPVFLQLIYEGKNVKGYKTLTTDYTVNNNSTKVNYVWRYYYLKKGDEIAKAYWLGIKGIFLVMKKAMKLYFKEFPKLVEMVDKKEIKGKQFRKNPAMVLPLMDKFYVPEK</sequence>
<comment type="caution">
    <text evidence="2">The sequence shown here is derived from an EMBL/GenBank/DDBJ whole genome shotgun (WGS) entry which is preliminary data.</text>
</comment>
<evidence type="ECO:0000313" key="3">
    <source>
        <dbReference type="Proteomes" id="UP000036951"/>
    </source>
</evidence>